<name>A0A396HZ96_MEDTR</name>
<proteinExistence type="predicted"/>
<gene>
    <name evidence="1" type="ORF">MtrunA17_Chr5g0444631</name>
</gene>
<dbReference type="InterPro" id="IPR007216">
    <property type="entry name" value="CNOT9"/>
</dbReference>
<comment type="caution">
    <text evidence="1">The sequence shown here is derived from an EMBL/GenBank/DDBJ whole genome shotgun (WGS) entry which is preliminary data.</text>
</comment>
<accession>A0A396HZ96</accession>
<dbReference type="Gramene" id="rna33417">
    <property type="protein sequence ID" value="RHN57828.1"/>
    <property type="gene ID" value="gene33417"/>
</dbReference>
<dbReference type="Proteomes" id="UP000265566">
    <property type="component" value="Chromosome 5"/>
</dbReference>
<dbReference type="GO" id="GO:0030014">
    <property type="term" value="C:CCR4-NOT complex"/>
    <property type="evidence" value="ECO:0007669"/>
    <property type="project" value="InterPro"/>
</dbReference>
<dbReference type="EMBL" id="PSQE01000005">
    <property type="protein sequence ID" value="RHN57828.1"/>
    <property type="molecule type" value="Genomic_DNA"/>
</dbReference>
<organism evidence="1">
    <name type="scientific">Medicago truncatula</name>
    <name type="common">Barrel medic</name>
    <name type="synonym">Medicago tribuloides</name>
    <dbReference type="NCBI Taxonomy" id="3880"/>
    <lineage>
        <taxon>Eukaryota</taxon>
        <taxon>Viridiplantae</taxon>
        <taxon>Streptophyta</taxon>
        <taxon>Embryophyta</taxon>
        <taxon>Tracheophyta</taxon>
        <taxon>Spermatophyta</taxon>
        <taxon>Magnoliopsida</taxon>
        <taxon>eudicotyledons</taxon>
        <taxon>Gunneridae</taxon>
        <taxon>Pentapetalae</taxon>
        <taxon>rosids</taxon>
        <taxon>fabids</taxon>
        <taxon>Fabales</taxon>
        <taxon>Fabaceae</taxon>
        <taxon>Papilionoideae</taxon>
        <taxon>50 kb inversion clade</taxon>
        <taxon>NPAAA clade</taxon>
        <taxon>Hologalegina</taxon>
        <taxon>IRL clade</taxon>
        <taxon>Trifolieae</taxon>
        <taxon>Medicago</taxon>
    </lineage>
</organism>
<dbReference type="Pfam" id="PF04078">
    <property type="entry name" value="Rcd1"/>
    <property type="match status" value="1"/>
</dbReference>
<dbReference type="PANTHER" id="PTHR12262">
    <property type="entry name" value="CCR4-NOT TRANSCRIPTION COMPLEX SUBUNIT 9"/>
    <property type="match status" value="1"/>
</dbReference>
<dbReference type="Gene3D" id="1.25.10.10">
    <property type="entry name" value="Leucine-rich Repeat Variant"/>
    <property type="match status" value="1"/>
</dbReference>
<dbReference type="AlphaFoldDB" id="A0A396HZ96"/>
<dbReference type="InterPro" id="IPR011989">
    <property type="entry name" value="ARM-like"/>
</dbReference>
<protein>
    <submittedName>
        <fullName evidence="1">Putative transcription regulator Rcd1-like family</fullName>
    </submittedName>
</protein>
<dbReference type="GO" id="GO:0006402">
    <property type="term" value="P:mRNA catabolic process"/>
    <property type="evidence" value="ECO:0007669"/>
    <property type="project" value="InterPro"/>
</dbReference>
<reference evidence="1" key="1">
    <citation type="journal article" date="2018" name="Nat. Plants">
        <title>Whole-genome landscape of Medicago truncatula symbiotic genes.</title>
        <authorList>
            <person name="Pecrix Y."/>
            <person name="Gamas P."/>
            <person name="Carrere S."/>
        </authorList>
    </citation>
    <scope>NUCLEOTIDE SEQUENCE</scope>
    <source>
        <tissue evidence="1">Leaves</tissue>
    </source>
</reference>
<evidence type="ECO:0000313" key="1">
    <source>
        <dbReference type="EMBL" id="RHN57828.1"/>
    </source>
</evidence>
<sequence length="60" mass="6783">MFSLQCVASHSGTKMSFLDANMPLYFYPFLQTISELAQFEHFRLVSLGVIGVLVKVLNSR</sequence>